<name>A0ABV7YCV8_9ACTN</name>
<dbReference type="CDD" id="cd06171">
    <property type="entry name" value="Sigma70_r4"/>
    <property type="match status" value="1"/>
</dbReference>
<organism evidence="8 9">
    <name type="scientific">Tenggerimyces flavus</name>
    <dbReference type="NCBI Taxonomy" id="1708749"/>
    <lineage>
        <taxon>Bacteria</taxon>
        <taxon>Bacillati</taxon>
        <taxon>Actinomycetota</taxon>
        <taxon>Actinomycetes</taxon>
        <taxon>Propionibacteriales</taxon>
        <taxon>Nocardioidaceae</taxon>
        <taxon>Tenggerimyces</taxon>
    </lineage>
</organism>
<dbReference type="Gene3D" id="1.10.10.10">
    <property type="entry name" value="Winged helix-like DNA-binding domain superfamily/Winged helix DNA-binding domain"/>
    <property type="match status" value="1"/>
</dbReference>
<feature type="domain" description="RNA polymerase sigma-70 region 2" evidence="6">
    <location>
        <begin position="42"/>
        <end position="109"/>
    </location>
</feature>
<feature type="region of interest" description="Disordered" evidence="5">
    <location>
        <begin position="1"/>
        <end position="23"/>
    </location>
</feature>
<dbReference type="EMBL" id="JBHRZH010000017">
    <property type="protein sequence ID" value="MFC3763066.1"/>
    <property type="molecule type" value="Genomic_DNA"/>
</dbReference>
<dbReference type="InterPro" id="IPR013249">
    <property type="entry name" value="RNA_pol_sigma70_r4_t2"/>
</dbReference>
<comment type="similarity">
    <text evidence="1">Belongs to the sigma-70 factor family. ECF subfamily.</text>
</comment>
<feature type="region of interest" description="Disordered" evidence="5">
    <location>
        <begin position="105"/>
        <end position="124"/>
    </location>
</feature>
<sequence>MTGRRVKLTGLPGGQAAQPPPDGPDGLLVLVARGDEGAFARLYDQLAPQVFGLIRRLLRDPSQAEEVTQEVFVELWRTATRYDPSRGSVHGWALTLAHRRAVDRVRSEQASSDRERRAAAGNETPPYDEVVEQVTANLEHQQVRHCLGTLTELQREAVTLAYYRGYTYREVAELLDANLATVKTRMRDGLVRLRDCLGVAGEVSE</sequence>
<dbReference type="NCBIfam" id="NF007228">
    <property type="entry name" value="PRK09646.1"/>
    <property type="match status" value="1"/>
</dbReference>
<dbReference type="Gene3D" id="1.10.1740.10">
    <property type="match status" value="1"/>
</dbReference>
<dbReference type="PANTHER" id="PTHR43133:SF66">
    <property type="entry name" value="ECF RNA POLYMERASE SIGMA FACTOR SIGK"/>
    <property type="match status" value="1"/>
</dbReference>
<dbReference type="Pfam" id="PF04542">
    <property type="entry name" value="Sigma70_r2"/>
    <property type="match status" value="1"/>
</dbReference>
<evidence type="ECO:0000256" key="3">
    <source>
        <dbReference type="ARBA" id="ARBA00023082"/>
    </source>
</evidence>
<dbReference type="SUPFAM" id="SSF88659">
    <property type="entry name" value="Sigma3 and sigma4 domains of RNA polymerase sigma factors"/>
    <property type="match status" value="1"/>
</dbReference>
<feature type="domain" description="RNA polymerase sigma factor 70 region 4 type 2" evidence="7">
    <location>
        <begin position="141"/>
        <end position="193"/>
    </location>
</feature>
<dbReference type="NCBIfam" id="TIGR02937">
    <property type="entry name" value="sigma70-ECF"/>
    <property type="match status" value="1"/>
</dbReference>
<evidence type="ECO:0000256" key="2">
    <source>
        <dbReference type="ARBA" id="ARBA00023015"/>
    </source>
</evidence>
<evidence type="ECO:0000259" key="6">
    <source>
        <dbReference type="Pfam" id="PF04542"/>
    </source>
</evidence>
<proteinExistence type="inferred from homology"/>
<dbReference type="PANTHER" id="PTHR43133">
    <property type="entry name" value="RNA POLYMERASE ECF-TYPE SIGMA FACTO"/>
    <property type="match status" value="1"/>
</dbReference>
<dbReference type="Proteomes" id="UP001595699">
    <property type="component" value="Unassembled WGS sequence"/>
</dbReference>
<evidence type="ECO:0000313" key="8">
    <source>
        <dbReference type="EMBL" id="MFC3763066.1"/>
    </source>
</evidence>
<dbReference type="InterPro" id="IPR013325">
    <property type="entry name" value="RNA_pol_sigma_r2"/>
</dbReference>
<feature type="compositionally biased region" description="Basic and acidic residues" evidence="5">
    <location>
        <begin position="105"/>
        <end position="118"/>
    </location>
</feature>
<dbReference type="InterPro" id="IPR013324">
    <property type="entry name" value="RNA_pol_sigma_r3/r4-like"/>
</dbReference>
<gene>
    <name evidence="8" type="ORF">ACFOUW_19650</name>
</gene>
<dbReference type="RefSeq" id="WP_307782518.1">
    <property type="nucleotide sequence ID" value="NZ_JAFBCM010000001.1"/>
</dbReference>
<evidence type="ECO:0000259" key="7">
    <source>
        <dbReference type="Pfam" id="PF08281"/>
    </source>
</evidence>
<keyword evidence="2" id="KW-0805">Transcription regulation</keyword>
<evidence type="ECO:0000256" key="5">
    <source>
        <dbReference type="SAM" id="MobiDB-lite"/>
    </source>
</evidence>
<comment type="caution">
    <text evidence="8">The sequence shown here is derived from an EMBL/GenBank/DDBJ whole genome shotgun (WGS) entry which is preliminary data.</text>
</comment>
<reference evidence="9" key="1">
    <citation type="journal article" date="2019" name="Int. J. Syst. Evol. Microbiol.">
        <title>The Global Catalogue of Microorganisms (GCM) 10K type strain sequencing project: providing services to taxonomists for standard genome sequencing and annotation.</title>
        <authorList>
            <consortium name="The Broad Institute Genomics Platform"/>
            <consortium name="The Broad Institute Genome Sequencing Center for Infectious Disease"/>
            <person name="Wu L."/>
            <person name="Ma J."/>
        </authorList>
    </citation>
    <scope>NUCLEOTIDE SEQUENCE [LARGE SCALE GENOMIC DNA]</scope>
    <source>
        <strain evidence="9">CGMCC 4.7241</strain>
    </source>
</reference>
<evidence type="ECO:0000256" key="1">
    <source>
        <dbReference type="ARBA" id="ARBA00010641"/>
    </source>
</evidence>
<dbReference type="SUPFAM" id="SSF88946">
    <property type="entry name" value="Sigma2 domain of RNA polymerase sigma factors"/>
    <property type="match status" value="1"/>
</dbReference>
<keyword evidence="3" id="KW-0731">Sigma factor</keyword>
<dbReference type="InterPro" id="IPR036388">
    <property type="entry name" value="WH-like_DNA-bd_sf"/>
</dbReference>
<accession>A0ABV7YCV8</accession>
<keyword evidence="9" id="KW-1185">Reference proteome</keyword>
<keyword evidence="4" id="KW-0804">Transcription</keyword>
<dbReference type="InterPro" id="IPR007627">
    <property type="entry name" value="RNA_pol_sigma70_r2"/>
</dbReference>
<protein>
    <submittedName>
        <fullName evidence="8">Sigma-70 family RNA polymerase sigma factor</fullName>
    </submittedName>
</protein>
<dbReference type="Pfam" id="PF08281">
    <property type="entry name" value="Sigma70_r4_2"/>
    <property type="match status" value="1"/>
</dbReference>
<evidence type="ECO:0000313" key="9">
    <source>
        <dbReference type="Proteomes" id="UP001595699"/>
    </source>
</evidence>
<dbReference type="InterPro" id="IPR039425">
    <property type="entry name" value="RNA_pol_sigma-70-like"/>
</dbReference>
<dbReference type="InterPro" id="IPR014284">
    <property type="entry name" value="RNA_pol_sigma-70_dom"/>
</dbReference>
<evidence type="ECO:0000256" key="4">
    <source>
        <dbReference type="ARBA" id="ARBA00023163"/>
    </source>
</evidence>